<feature type="compositionally biased region" description="Basic and acidic residues" evidence="1">
    <location>
        <begin position="9"/>
        <end position="22"/>
    </location>
</feature>
<evidence type="ECO:0000256" key="1">
    <source>
        <dbReference type="SAM" id="MobiDB-lite"/>
    </source>
</evidence>
<organism evidence="2 3">
    <name type="scientific">Candidatus Chryseobacterium massiliense</name>
    <dbReference type="NCBI Taxonomy" id="204089"/>
    <lineage>
        <taxon>Bacteria</taxon>
        <taxon>Pseudomonadati</taxon>
        <taxon>Bacteroidota</taxon>
        <taxon>Flavobacteriia</taxon>
        <taxon>Flavobacteriales</taxon>
        <taxon>Weeksellaceae</taxon>
        <taxon>Chryseobacterium group</taxon>
        <taxon>Chryseobacterium</taxon>
    </lineage>
</organism>
<reference evidence="2 3" key="1">
    <citation type="journal article" date="2004" name="Emerg. Infect. Dis.">
        <title>Amoebae-resisting bacteria isolated from human nasal swabs by amoebal coculture.</title>
        <authorList>
            <person name="Greub G."/>
            <person name="La Scola B."/>
            <person name="Raoult D."/>
        </authorList>
    </citation>
    <scope>NUCLEOTIDE SEQUENCE [LARGE SCALE GENOMIC DNA]</scope>
    <source>
        <strain evidence="2 3">CCUG 51329</strain>
    </source>
</reference>
<protein>
    <submittedName>
        <fullName evidence="2">Uncharacterized protein</fullName>
    </submittedName>
</protein>
<evidence type="ECO:0000313" key="2">
    <source>
        <dbReference type="EMBL" id="REC42496.1"/>
    </source>
</evidence>
<sequence length="85" mass="10183">MKRHPFLLRAERSGARNKKDTVESRKQLLKKLKTDNITLFIIIESSDCGIFSKNKKRSKRKRINENRLSFNLSEIKRIYPPYLFE</sequence>
<feature type="region of interest" description="Disordered" evidence="1">
    <location>
        <begin position="1"/>
        <end position="22"/>
    </location>
</feature>
<name>A0A3D9ANC7_9FLAO</name>
<accession>A0A3D9ANC7</accession>
<dbReference type="EMBL" id="QNVU01000048">
    <property type="protein sequence ID" value="REC42496.1"/>
    <property type="molecule type" value="Genomic_DNA"/>
</dbReference>
<gene>
    <name evidence="2" type="ORF">DRF68_17640</name>
</gene>
<evidence type="ECO:0000313" key="3">
    <source>
        <dbReference type="Proteomes" id="UP000256924"/>
    </source>
</evidence>
<comment type="caution">
    <text evidence="2">The sequence shown here is derived from an EMBL/GenBank/DDBJ whole genome shotgun (WGS) entry which is preliminary data.</text>
</comment>
<dbReference type="AlphaFoldDB" id="A0A3D9ANC7"/>
<dbReference type="Proteomes" id="UP000256924">
    <property type="component" value="Unassembled WGS sequence"/>
</dbReference>
<proteinExistence type="predicted"/>
<keyword evidence="3" id="KW-1185">Reference proteome</keyword>